<evidence type="ECO:0000313" key="1">
    <source>
        <dbReference type="EMBL" id="UOE35618.1"/>
    </source>
</evidence>
<organism evidence="1 2">
    <name type="scientific">Hymenobacter monticola</name>
    <dbReference type="NCBI Taxonomy" id="1705399"/>
    <lineage>
        <taxon>Bacteria</taxon>
        <taxon>Pseudomonadati</taxon>
        <taxon>Bacteroidota</taxon>
        <taxon>Cytophagia</taxon>
        <taxon>Cytophagales</taxon>
        <taxon>Hymenobacteraceae</taxon>
        <taxon>Hymenobacter</taxon>
    </lineage>
</organism>
<dbReference type="Proteomes" id="UP000831390">
    <property type="component" value="Chromosome"/>
</dbReference>
<accession>A0ABY4B8W8</accession>
<reference evidence="1 2" key="1">
    <citation type="submission" date="2022-03" db="EMBL/GenBank/DDBJ databases">
        <title>Hymenobactersp. isolated from the air.</title>
        <authorList>
            <person name="Won M."/>
            <person name="Kwon S.-W."/>
        </authorList>
    </citation>
    <scope>NUCLEOTIDE SEQUENCE [LARGE SCALE GENOMIC DNA]</scope>
    <source>
        <strain evidence="1 2">KACC 22596</strain>
    </source>
</reference>
<protein>
    <submittedName>
        <fullName evidence="1">Uncharacterized protein</fullName>
    </submittedName>
</protein>
<name>A0ABY4B8W8_9BACT</name>
<keyword evidence="2" id="KW-1185">Reference proteome</keyword>
<sequence length="112" mass="12199">MKERLTRLTAYTEALEASPDAAVKAQGTPARALLKKYEKASTAKTQARTALQGTLDELGPAAVAVAEALWDVHLAALYAHRRQPLTARKYFDYASLPNRVYPKKQTAAAKTA</sequence>
<proteinExistence type="predicted"/>
<dbReference type="RefSeq" id="WP_243518030.1">
    <property type="nucleotide sequence ID" value="NZ_CP094534.1"/>
</dbReference>
<evidence type="ECO:0000313" key="2">
    <source>
        <dbReference type="Proteomes" id="UP000831390"/>
    </source>
</evidence>
<gene>
    <name evidence="1" type="ORF">MTP16_08205</name>
</gene>
<dbReference type="EMBL" id="CP094534">
    <property type="protein sequence ID" value="UOE35618.1"/>
    <property type="molecule type" value="Genomic_DNA"/>
</dbReference>